<sequence>MSGCMASRHSARLFFIDMRDGLNYWWKRYCGAGGSGITPAGMSRRGSRSEDNQNLYIRITVKKADMRVGLLFFWGGAPGRANLPGGGAFVSDGVSPENLKMHGAVCDGENRGLSDFVRGGGDFKRRCGEDFALMHFSDNEGDNLGRPCSPPGQRSRVCIRIRPDILRTFMRR</sequence>
<dbReference type="HOGENOM" id="CLU_1554532_0_0_7"/>
<evidence type="ECO:0000313" key="2">
    <source>
        <dbReference type="Proteomes" id="UP000001784"/>
    </source>
</evidence>
<dbReference type="KEGG" id="sfu:Sfum_0849"/>
<dbReference type="AlphaFoldDB" id="A0LGJ4"/>
<dbReference type="InParanoid" id="A0LGJ4"/>
<dbReference type="Proteomes" id="UP000001784">
    <property type="component" value="Chromosome"/>
</dbReference>
<name>A0LGJ4_SYNFM</name>
<keyword evidence="2" id="KW-1185">Reference proteome</keyword>
<evidence type="ECO:0000313" key="1">
    <source>
        <dbReference type="EMBL" id="ABK16546.1"/>
    </source>
</evidence>
<organism evidence="1 2">
    <name type="scientific">Syntrophobacter fumaroxidans (strain DSM 10017 / MPOB)</name>
    <dbReference type="NCBI Taxonomy" id="335543"/>
    <lineage>
        <taxon>Bacteria</taxon>
        <taxon>Pseudomonadati</taxon>
        <taxon>Thermodesulfobacteriota</taxon>
        <taxon>Syntrophobacteria</taxon>
        <taxon>Syntrophobacterales</taxon>
        <taxon>Syntrophobacteraceae</taxon>
        <taxon>Syntrophobacter</taxon>
    </lineage>
</organism>
<gene>
    <name evidence="1" type="ordered locus">Sfum_0849</name>
</gene>
<protein>
    <submittedName>
        <fullName evidence="1">Uncharacterized protein</fullName>
    </submittedName>
</protein>
<proteinExistence type="predicted"/>
<reference evidence="1 2" key="1">
    <citation type="submission" date="2006-10" db="EMBL/GenBank/DDBJ databases">
        <title>Complete sequence of Syntrophobacter fumaroxidans MPOB.</title>
        <authorList>
            <consortium name="US DOE Joint Genome Institute"/>
            <person name="Copeland A."/>
            <person name="Lucas S."/>
            <person name="Lapidus A."/>
            <person name="Barry K."/>
            <person name="Detter J.C."/>
            <person name="Glavina del Rio T."/>
            <person name="Hammon N."/>
            <person name="Israni S."/>
            <person name="Pitluck S."/>
            <person name="Goltsman E.G."/>
            <person name="Martinez M."/>
            <person name="Schmutz J."/>
            <person name="Larimer F."/>
            <person name="Land M."/>
            <person name="Hauser L."/>
            <person name="Kyrpides N."/>
            <person name="Kim E."/>
            <person name="Boone D.R."/>
            <person name="Brockman F."/>
            <person name="Culley D."/>
            <person name="Ferry J."/>
            <person name="Gunsalus R."/>
            <person name="McInerney M.J."/>
            <person name="Morrison M."/>
            <person name="Plugge C."/>
            <person name="Rohlin L."/>
            <person name="Scholten J."/>
            <person name="Sieber J."/>
            <person name="Stams A.J.M."/>
            <person name="Worm P."/>
            <person name="Henstra A.M."/>
            <person name="Richardson P."/>
        </authorList>
    </citation>
    <scope>NUCLEOTIDE SEQUENCE [LARGE SCALE GENOMIC DNA]</scope>
    <source>
        <strain evidence="2">DSM 10017 / MPOB</strain>
    </source>
</reference>
<dbReference type="EMBL" id="CP000478">
    <property type="protein sequence ID" value="ABK16546.1"/>
    <property type="molecule type" value="Genomic_DNA"/>
</dbReference>
<dbReference type="STRING" id="335543.Sfum_0849"/>
<accession>A0LGJ4</accession>